<dbReference type="OrthoDB" id="45555at2"/>
<keyword evidence="4" id="KW-1185">Reference proteome</keyword>
<feature type="domain" description="CRISPR associated protein Cas6 C-terminal" evidence="2">
    <location>
        <begin position="169"/>
        <end position="238"/>
    </location>
</feature>
<dbReference type="PANTHER" id="PTHR36984">
    <property type="entry name" value="CRISPR-ASSOCIATED ENDORIBONUCLEASE CAS6 1"/>
    <property type="match status" value="1"/>
</dbReference>
<organism evidence="3 4">
    <name type="scientific">Desulfofundulus australicus DSM 11792</name>
    <dbReference type="NCBI Taxonomy" id="1121425"/>
    <lineage>
        <taxon>Bacteria</taxon>
        <taxon>Bacillati</taxon>
        <taxon>Bacillota</taxon>
        <taxon>Clostridia</taxon>
        <taxon>Eubacteriales</taxon>
        <taxon>Peptococcaceae</taxon>
        <taxon>Desulfofundulus</taxon>
    </lineage>
</organism>
<evidence type="ECO:0000313" key="3">
    <source>
        <dbReference type="EMBL" id="SHF01270.1"/>
    </source>
</evidence>
<name>A0A1M4Y6H3_9FIRM</name>
<dbReference type="Gene3D" id="3.30.70.1900">
    <property type="match status" value="1"/>
</dbReference>
<dbReference type="PANTHER" id="PTHR36984:SF3">
    <property type="entry name" value="CRISPR-ASSOCIATED ENDORIBONUCLEASE CAS6"/>
    <property type="match status" value="1"/>
</dbReference>
<dbReference type="Pfam" id="PF01881">
    <property type="entry name" value="Cas_Cas6_C"/>
    <property type="match status" value="1"/>
</dbReference>
<dbReference type="InterPro" id="IPR049435">
    <property type="entry name" value="Cas_Cas6_C"/>
</dbReference>
<dbReference type="InterPro" id="IPR010156">
    <property type="entry name" value="CRISPR-assoc_prot_Cas6"/>
</dbReference>
<dbReference type="Proteomes" id="UP000184196">
    <property type="component" value="Unassembled WGS sequence"/>
</dbReference>
<evidence type="ECO:0000259" key="2">
    <source>
        <dbReference type="Pfam" id="PF01881"/>
    </source>
</evidence>
<sequence length="242" mass="27436">MRVKISMFPREDTGVINISLDFRRHFISFTKTLLQSTPFFSRFDETRPGYSPYVFHVSFGKIHNIDFTSKTMTVRPPVTYIFSTGIPDLLAGVCNAAIAWKGKEAVLGLVIDKVELLPFRQLRKCHVHFRIPGHAVFRAREGYLDGRNMAALEEAVNCHLATRSEFLSRYYGTYPVAKEKVRLACDSVLKKGVCYHYGGTLTTVRGDIYLTGSPVVLQFLYDYGLGVRAGQGFGYVEVVREW</sequence>
<evidence type="ECO:0000256" key="1">
    <source>
        <dbReference type="ARBA" id="ARBA00023118"/>
    </source>
</evidence>
<evidence type="ECO:0000313" key="4">
    <source>
        <dbReference type="Proteomes" id="UP000184196"/>
    </source>
</evidence>
<reference evidence="4" key="1">
    <citation type="submission" date="2016-11" db="EMBL/GenBank/DDBJ databases">
        <authorList>
            <person name="Varghese N."/>
            <person name="Submissions S."/>
        </authorList>
    </citation>
    <scope>NUCLEOTIDE SEQUENCE [LARGE SCALE GENOMIC DNA]</scope>
    <source>
        <strain evidence="4">DSM 11792</strain>
    </source>
</reference>
<dbReference type="EMBL" id="FQUW01000013">
    <property type="protein sequence ID" value="SHF01270.1"/>
    <property type="molecule type" value="Genomic_DNA"/>
</dbReference>
<protein>
    <submittedName>
        <fullName evidence="3">CRISPR-associated endoribonuclease Cas6</fullName>
    </submittedName>
</protein>
<dbReference type="GO" id="GO:0016788">
    <property type="term" value="F:hydrolase activity, acting on ester bonds"/>
    <property type="evidence" value="ECO:0007669"/>
    <property type="project" value="InterPro"/>
</dbReference>
<dbReference type="AlphaFoldDB" id="A0A1M4Y6H3"/>
<dbReference type="GO" id="GO:0051607">
    <property type="term" value="P:defense response to virus"/>
    <property type="evidence" value="ECO:0007669"/>
    <property type="project" value="UniProtKB-KW"/>
</dbReference>
<dbReference type="RefSeq" id="WP_073164257.1">
    <property type="nucleotide sequence ID" value="NZ_FQUW01000013.1"/>
</dbReference>
<accession>A0A1M4Y6H3</accession>
<gene>
    <name evidence="3" type="ORF">SAMN02745218_01259</name>
</gene>
<proteinExistence type="predicted"/>
<keyword evidence="1" id="KW-0051">Antiviral defense</keyword>